<evidence type="ECO:0000313" key="6">
    <source>
        <dbReference type="EMBL" id="MFC5627318.1"/>
    </source>
</evidence>
<sequence length="516" mass="57626">MPKPFKFLQQKKSLPPLLKEKDERPLSHSIEENEQTLQSIYAHCYDVVFRSFYIGGERKALLIYIEGLVDVSEMDDNMLSPLMEASALEFPEVVDLIEKKVSVGSVQEVNTFSDCISEVSSGNSLVLIDGTPKAISVGLTKWKSRSITESDAEVVVRGPREGFIEAIQVNTSMLRRRLRTPKLKLKTMEIGKYTKTQVILGYIEGIAQENLIKEVENRVQRIDVDGLIDSGELEEFIQDANYSPFPQVLSTERPDVVTANLLEGRVILIVDGSPFVLVMPVTFFSFLQIAEDYYARFMIGTLIRWLRYTFLFISLLLPSIYVALFTFHQEMIPTDLLISVASAREQTPFPALVEALLMEVTFEALREAGLRLPKQVGAAVSIVGALVIGEAAVQAGIVSSPMVIVVALTGIASFTIPRYPVSISIRVLRFPMIFLAGTLGLLGVIFGIIAIVIHLCTIRSFGVPYLSPLAPLHGDELKDVLIRAPWWTLNKRPRLTGERNTFRQSLHQQQSPEKRG</sequence>
<keyword evidence="5" id="KW-0812">Transmembrane</keyword>
<evidence type="ECO:0000256" key="3">
    <source>
        <dbReference type="ARBA" id="ARBA00023136"/>
    </source>
</evidence>
<keyword evidence="3 4" id="KW-0472">Membrane</keyword>
<accession>A0ABW0U2H3</accession>
<name>A0ABW0U2H3_9BACI</name>
<evidence type="ECO:0000256" key="5">
    <source>
        <dbReference type="SAM" id="Phobius"/>
    </source>
</evidence>
<dbReference type="RefSeq" id="WP_377901693.1">
    <property type="nucleotide sequence ID" value="NZ_JBHSPF010000002.1"/>
</dbReference>
<evidence type="ECO:0000256" key="1">
    <source>
        <dbReference type="ARBA" id="ARBA00004141"/>
    </source>
</evidence>
<gene>
    <name evidence="6" type="ORF">ACFPTR_00195</name>
</gene>
<evidence type="ECO:0000256" key="4">
    <source>
        <dbReference type="PIRNR" id="PIRNR005690"/>
    </source>
</evidence>
<keyword evidence="5" id="KW-1133">Transmembrane helix</keyword>
<evidence type="ECO:0000256" key="2">
    <source>
        <dbReference type="ARBA" id="ARBA00005278"/>
    </source>
</evidence>
<feature type="transmembrane region" description="Helical" evidence="5">
    <location>
        <begin position="403"/>
        <end position="421"/>
    </location>
</feature>
<feature type="transmembrane region" description="Helical" evidence="5">
    <location>
        <begin position="377"/>
        <end position="397"/>
    </location>
</feature>
<dbReference type="InterPro" id="IPR050768">
    <property type="entry name" value="UPF0353/GerABKA_families"/>
</dbReference>
<dbReference type="InterPro" id="IPR004995">
    <property type="entry name" value="Spore_Ger"/>
</dbReference>
<dbReference type="PANTHER" id="PTHR22550:SF5">
    <property type="entry name" value="LEUCINE ZIPPER PROTEIN 4"/>
    <property type="match status" value="1"/>
</dbReference>
<dbReference type="Pfam" id="PF03323">
    <property type="entry name" value="GerA"/>
    <property type="match status" value="1"/>
</dbReference>
<comment type="caution">
    <text evidence="6">The sequence shown here is derived from an EMBL/GenBank/DDBJ whole genome shotgun (WGS) entry which is preliminary data.</text>
</comment>
<dbReference type="EMBL" id="JBHSPF010000002">
    <property type="protein sequence ID" value="MFC5627318.1"/>
    <property type="molecule type" value="Genomic_DNA"/>
</dbReference>
<organism evidence="6 7">
    <name type="scientific">Aliibacillus thermotolerans</name>
    <dbReference type="NCBI Taxonomy" id="1834418"/>
    <lineage>
        <taxon>Bacteria</taxon>
        <taxon>Bacillati</taxon>
        <taxon>Bacillota</taxon>
        <taxon>Bacilli</taxon>
        <taxon>Bacillales</taxon>
        <taxon>Bacillaceae</taxon>
        <taxon>Aliibacillus</taxon>
    </lineage>
</organism>
<proteinExistence type="inferred from homology"/>
<keyword evidence="7" id="KW-1185">Reference proteome</keyword>
<reference evidence="7" key="1">
    <citation type="journal article" date="2019" name="Int. J. Syst. Evol. Microbiol.">
        <title>The Global Catalogue of Microorganisms (GCM) 10K type strain sequencing project: providing services to taxonomists for standard genome sequencing and annotation.</title>
        <authorList>
            <consortium name="The Broad Institute Genomics Platform"/>
            <consortium name="The Broad Institute Genome Sequencing Center for Infectious Disease"/>
            <person name="Wu L."/>
            <person name="Ma J."/>
        </authorList>
    </citation>
    <scope>NUCLEOTIDE SEQUENCE [LARGE SCALE GENOMIC DNA]</scope>
    <source>
        <strain evidence="7">CGMCC 1.15790</strain>
    </source>
</reference>
<feature type="transmembrane region" description="Helical" evidence="5">
    <location>
        <begin position="433"/>
        <end position="455"/>
    </location>
</feature>
<dbReference type="PIRSF" id="PIRSF005690">
    <property type="entry name" value="GerBA"/>
    <property type="match status" value="1"/>
</dbReference>
<dbReference type="Proteomes" id="UP001596143">
    <property type="component" value="Unassembled WGS sequence"/>
</dbReference>
<dbReference type="PANTHER" id="PTHR22550">
    <property type="entry name" value="SPORE GERMINATION PROTEIN"/>
    <property type="match status" value="1"/>
</dbReference>
<evidence type="ECO:0000313" key="7">
    <source>
        <dbReference type="Proteomes" id="UP001596143"/>
    </source>
</evidence>
<protein>
    <submittedName>
        <fullName evidence="6">Spore germination protein</fullName>
    </submittedName>
</protein>
<comment type="subcellular location">
    <subcellularLocation>
        <location evidence="4">Cell membrane</location>
    </subcellularLocation>
    <subcellularLocation>
        <location evidence="1">Membrane</location>
        <topology evidence="1">Multi-pass membrane protein</topology>
    </subcellularLocation>
</comment>
<feature type="transmembrane region" description="Helical" evidence="5">
    <location>
        <begin position="308"/>
        <end position="327"/>
    </location>
</feature>
<comment type="similarity">
    <text evidence="2 4">Belongs to the GerABKA family.</text>
</comment>